<reference evidence="4 5" key="1">
    <citation type="submission" date="2018-05" db="EMBL/GenBank/DDBJ databases">
        <title>Genomic Encyclopedia of Type Strains, Phase IV (KMG-IV): sequencing the most valuable type-strain genomes for metagenomic binning, comparative biology and taxonomic classification.</title>
        <authorList>
            <person name="Goeker M."/>
        </authorList>
    </citation>
    <scope>NUCLEOTIDE SEQUENCE [LARGE SCALE GENOMIC DNA]</scope>
    <source>
        <strain evidence="4 5">DSM 26006</strain>
    </source>
</reference>
<feature type="transmembrane region" description="Helical" evidence="3">
    <location>
        <begin position="243"/>
        <end position="261"/>
    </location>
</feature>
<keyword evidence="5" id="KW-1185">Reference proteome</keyword>
<dbReference type="AlphaFoldDB" id="A0A317RBQ5"/>
<evidence type="ECO:0000256" key="3">
    <source>
        <dbReference type="SAM" id="Phobius"/>
    </source>
</evidence>
<feature type="coiled-coil region" evidence="1">
    <location>
        <begin position="136"/>
        <end position="221"/>
    </location>
</feature>
<evidence type="ECO:0000313" key="4">
    <source>
        <dbReference type="EMBL" id="PWW44649.1"/>
    </source>
</evidence>
<gene>
    <name evidence="4" type="ORF">DFR36_107116</name>
</gene>
<evidence type="ECO:0008006" key="6">
    <source>
        <dbReference type="Google" id="ProtNLM"/>
    </source>
</evidence>
<name>A0A317RBQ5_9BURK</name>
<keyword evidence="3" id="KW-0812">Transmembrane</keyword>
<dbReference type="EMBL" id="QGUB01000007">
    <property type="protein sequence ID" value="PWW44649.1"/>
    <property type="molecule type" value="Genomic_DNA"/>
</dbReference>
<accession>A0A317RBQ5</accession>
<keyword evidence="3" id="KW-0472">Membrane</keyword>
<proteinExistence type="predicted"/>
<sequence length="419" mass="46753">MTLDHWLAAHEQNFGSKFERLFAVEVLAKVDGLDLGQVDTQYPFTDLDGRTRYCDFVIREHGLQIALEVDGYDKKNTGQGMSHEDFVDWQRRQAALTAQSWYVLRFANRDVVNEPERCRRYVELLLREQRSRSSYQASLEEAIEQLNTQIRAAQGQPRAADRAHALQGEIDLLRKQLQVAQDARPLSSADESELQQLHAQNAHLRREHERIQQEKQRADARSSLLLVQNQGLRKEGSIMKTTLWAFTAVIAVLVAAGAYLFTSRQEQANVAAVPLVHETAPAPPLPAPAAPAAAAAPAPPPPARAPAPQKTVASASCYAPIDWRQARQHDGQRVALRGVVAEYRPMPQGKGAPTWINIGAKYPNRNRVSAVVWGADRDRFGRALSEGLVGREVCVLGTVHVREGVPQLSLKWPSQLRFQ</sequence>
<keyword evidence="1" id="KW-0175">Coiled coil</keyword>
<dbReference type="RefSeq" id="WP_110012389.1">
    <property type="nucleotide sequence ID" value="NZ_QGUB01000007.1"/>
</dbReference>
<feature type="region of interest" description="Disordered" evidence="2">
    <location>
        <begin position="284"/>
        <end position="308"/>
    </location>
</feature>
<evidence type="ECO:0000256" key="1">
    <source>
        <dbReference type="SAM" id="Coils"/>
    </source>
</evidence>
<keyword evidence="3" id="KW-1133">Transmembrane helix</keyword>
<evidence type="ECO:0000256" key="2">
    <source>
        <dbReference type="SAM" id="MobiDB-lite"/>
    </source>
</evidence>
<comment type="caution">
    <text evidence="4">The sequence shown here is derived from an EMBL/GenBank/DDBJ whole genome shotgun (WGS) entry which is preliminary data.</text>
</comment>
<dbReference type="OrthoDB" id="9180187at2"/>
<evidence type="ECO:0000313" key="5">
    <source>
        <dbReference type="Proteomes" id="UP000246483"/>
    </source>
</evidence>
<dbReference type="Proteomes" id="UP000246483">
    <property type="component" value="Unassembled WGS sequence"/>
</dbReference>
<organism evidence="4 5">
    <name type="scientific">Melaminivora alkalimesophila</name>
    <dbReference type="NCBI Taxonomy" id="1165852"/>
    <lineage>
        <taxon>Bacteria</taxon>
        <taxon>Pseudomonadati</taxon>
        <taxon>Pseudomonadota</taxon>
        <taxon>Betaproteobacteria</taxon>
        <taxon>Burkholderiales</taxon>
        <taxon>Comamonadaceae</taxon>
        <taxon>Melaminivora</taxon>
    </lineage>
</organism>
<protein>
    <recommendedName>
        <fullName evidence="6">DUF559 domain-containing protein</fullName>
    </recommendedName>
</protein>